<protein>
    <submittedName>
        <fullName evidence="2">Uncharacterized protein</fullName>
    </submittedName>
</protein>
<feature type="compositionally biased region" description="Polar residues" evidence="1">
    <location>
        <begin position="159"/>
        <end position="169"/>
    </location>
</feature>
<feature type="region of interest" description="Disordered" evidence="1">
    <location>
        <begin position="380"/>
        <end position="429"/>
    </location>
</feature>
<proteinExistence type="predicted"/>
<feature type="region of interest" description="Disordered" evidence="1">
    <location>
        <begin position="114"/>
        <end position="177"/>
    </location>
</feature>
<gene>
    <name evidence="2" type="ORF">FLAG1_04176</name>
</gene>
<comment type="caution">
    <text evidence="2">The sequence shown here is derived from an EMBL/GenBank/DDBJ whole genome shotgun (WGS) entry which is preliminary data.</text>
</comment>
<dbReference type="EMBL" id="JXCE01000053">
    <property type="protein sequence ID" value="KPA42910.1"/>
    <property type="molecule type" value="Genomic_DNA"/>
</dbReference>
<dbReference type="OrthoDB" id="4970011at2759"/>
<reference evidence="2 3" key="1">
    <citation type="submission" date="2015-04" db="EMBL/GenBank/DDBJ databases">
        <title>The draft genome sequence of Fusarium langsethiae, a T-2/HT-2 mycotoxin producer.</title>
        <authorList>
            <person name="Lysoe E."/>
            <person name="Divon H.H."/>
            <person name="Terzi V."/>
            <person name="Orru L."/>
            <person name="Lamontanara A."/>
            <person name="Kolseth A.-K."/>
            <person name="Frandsen R.J."/>
            <person name="Nielsen K."/>
            <person name="Thrane U."/>
        </authorList>
    </citation>
    <scope>NUCLEOTIDE SEQUENCE [LARGE SCALE GENOMIC DNA]</scope>
    <source>
        <strain evidence="2 3">Fl201059</strain>
    </source>
</reference>
<feature type="compositionally biased region" description="Polar residues" evidence="1">
    <location>
        <begin position="408"/>
        <end position="420"/>
    </location>
</feature>
<dbReference type="AlphaFoldDB" id="A0A0M9EZP5"/>
<evidence type="ECO:0000313" key="3">
    <source>
        <dbReference type="Proteomes" id="UP000037904"/>
    </source>
</evidence>
<organism evidence="2 3">
    <name type="scientific">Fusarium langsethiae</name>
    <dbReference type="NCBI Taxonomy" id="179993"/>
    <lineage>
        <taxon>Eukaryota</taxon>
        <taxon>Fungi</taxon>
        <taxon>Dikarya</taxon>
        <taxon>Ascomycota</taxon>
        <taxon>Pezizomycotina</taxon>
        <taxon>Sordariomycetes</taxon>
        <taxon>Hypocreomycetidae</taxon>
        <taxon>Hypocreales</taxon>
        <taxon>Nectriaceae</taxon>
        <taxon>Fusarium</taxon>
    </lineage>
</organism>
<dbReference type="Proteomes" id="UP000037904">
    <property type="component" value="Unassembled WGS sequence"/>
</dbReference>
<feature type="compositionally biased region" description="Basic and acidic residues" evidence="1">
    <location>
        <begin position="380"/>
        <end position="407"/>
    </location>
</feature>
<name>A0A0M9EZP5_FUSLA</name>
<keyword evidence="3" id="KW-1185">Reference proteome</keyword>
<accession>A0A0M9EZP5</accession>
<sequence length="429" mass="49457">MAQPYAKVGQPQVYQEYYSEPRPDDKLPPLDCSKSGHIHLVPGERYCRWRHPVTGILCKNADRYDSLELRDHYRVGHGSKVAPDDSPLFDGTDDERHQQAMQWYTDMLQGRMPSWHPVPKHDYQNSSSDSTRPRVKPMVQDCDEIQIQQKDDVDKKQIPNVSGNRQASSSEEEKQPLYLKMEDLPLGTEEESDRHGAVRLCTLFNQHQSSMPPRVRSRLLHLLTSGQFQHNTQSVFQPLKHQLSMHMYDEEIGEANWISVTYERWFILVGIYGWSVLRERADGIRKAVLMRYGEPLGMDLSFKDSSDNSGSIVRPFLSQLGDEVSIWGPMTRQHDEMIQQHEQTIRMQASVIRKLQAMISAQQKQINKLNAIVGVQSRTGSREHLEDGDNNVDKDREVSQGLERHNENPYSTSISLTEINASRKRVRRG</sequence>
<evidence type="ECO:0000313" key="2">
    <source>
        <dbReference type="EMBL" id="KPA42910.1"/>
    </source>
</evidence>
<evidence type="ECO:0000256" key="1">
    <source>
        <dbReference type="SAM" id="MobiDB-lite"/>
    </source>
</evidence>